<dbReference type="OrthoDB" id="8162636at2"/>
<accession>A0A370KY71</accession>
<comment type="caution">
    <text evidence="1">The sequence shown here is derived from an EMBL/GenBank/DDBJ whole genome shotgun (WGS) entry which is preliminary data.</text>
</comment>
<organism evidence="1 2">
    <name type="scientific">Bosea caraganae</name>
    <dbReference type="NCBI Taxonomy" id="2763117"/>
    <lineage>
        <taxon>Bacteria</taxon>
        <taxon>Pseudomonadati</taxon>
        <taxon>Pseudomonadota</taxon>
        <taxon>Alphaproteobacteria</taxon>
        <taxon>Hyphomicrobiales</taxon>
        <taxon>Boseaceae</taxon>
        <taxon>Bosea</taxon>
    </lineage>
</organism>
<name>A0A370KY71_9HYPH</name>
<evidence type="ECO:0000313" key="2">
    <source>
        <dbReference type="Proteomes" id="UP000255207"/>
    </source>
</evidence>
<dbReference type="EMBL" id="QQTP01000024">
    <property type="protein sequence ID" value="RDJ19949.1"/>
    <property type="molecule type" value="Genomic_DNA"/>
</dbReference>
<keyword evidence="2" id="KW-1185">Reference proteome</keyword>
<protein>
    <submittedName>
        <fullName evidence="1">Uncharacterized protein</fullName>
    </submittedName>
</protein>
<reference evidence="2" key="1">
    <citation type="submission" date="2018-07" db="EMBL/GenBank/DDBJ databases">
        <authorList>
            <person name="Safronova V.I."/>
            <person name="Chirak E.R."/>
            <person name="Sazanova A.L."/>
        </authorList>
    </citation>
    <scope>NUCLEOTIDE SEQUENCE [LARGE SCALE GENOMIC DNA]</scope>
    <source>
        <strain evidence="2">RCAM04685</strain>
    </source>
</reference>
<dbReference type="AlphaFoldDB" id="A0A370KY71"/>
<evidence type="ECO:0000313" key="1">
    <source>
        <dbReference type="EMBL" id="RDJ19949.1"/>
    </source>
</evidence>
<dbReference type="Proteomes" id="UP000255207">
    <property type="component" value="Unassembled WGS sequence"/>
</dbReference>
<gene>
    <name evidence="1" type="ORF">DWE98_26770</name>
</gene>
<dbReference type="RefSeq" id="WP_114832377.1">
    <property type="nucleotide sequence ID" value="NZ_QQTO01000028.1"/>
</dbReference>
<proteinExistence type="predicted"/>
<sequence length="69" mass="7993">MKTRIEQKTGETESGTPHFTIETVEDYELAKRRIAALDDATRGEDEEQEHAALVKAVRSWDEKHDRRPL</sequence>